<dbReference type="InterPro" id="IPR017927">
    <property type="entry name" value="FAD-bd_FR_type"/>
</dbReference>
<dbReference type="InterPro" id="IPR007037">
    <property type="entry name" value="SIP_rossman_dom"/>
</dbReference>
<dbReference type="Proteomes" id="UP001238805">
    <property type="component" value="Chromosome"/>
</dbReference>
<dbReference type="CDD" id="cd06193">
    <property type="entry name" value="siderophore_interacting"/>
    <property type="match status" value="1"/>
</dbReference>
<reference evidence="2 3" key="1">
    <citation type="submission" date="2023-05" db="EMBL/GenBank/DDBJ databases">
        <title>Corynebacterium suedekumii sp. nov. and Corynebacterium breve sp. nov. isolated from raw cow's milk.</title>
        <authorList>
            <person name="Baer M.K."/>
            <person name="Mehl L."/>
            <person name="Hellmuth R."/>
            <person name="Marke G."/>
            <person name="Lipski A."/>
        </authorList>
    </citation>
    <scope>NUCLEOTIDE SEQUENCE [LARGE SCALE GENOMIC DNA]</scope>
    <source>
        <strain evidence="2 3">LM112</strain>
    </source>
</reference>
<dbReference type="Gene3D" id="3.40.50.80">
    <property type="entry name" value="Nucleotide-binding domain of ferredoxin-NADP reductase (FNR) module"/>
    <property type="match status" value="1"/>
</dbReference>
<dbReference type="RefSeq" id="WP_284874156.1">
    <property type="nucleotide sequence ID" value="NZ_CP126970.1"/>
</dbReference>
<evidence type="ECO:0000259" key="1">
    <source>
        <dbReference type="PROSITE" id="PS51384"/>
    </source>
</evidence>
<proteinExistence type="predicted"/>
<evidence type="ECO:0000313" key="3">
    <source>
        <dbReference type="Proteomes" id="UP001238805"/>
    </source>
</evidence>
<dbReference type="Pfam" id="PF08021">
    <property type="entry name" value="FAD_binding_9"/>
    <property type="match status" value="1"/>
</dbReference>
<protein>
    <submittedName>
        <fullName evidence="2">Siderophore-interacting protein</fullName>
    </submittedName>
</protein>
<dbReference type="InterPro" id="IPR017938">
    <property type="entry name" value="Riboflavin_synthase-like_b-brl"/>
</dbReference>
<organism evidence="2 3">
    <name type="scientific">Corynebacterium suedekumii</name>
    <dbReference type="NCBI Taxonomy" id="3049801"/>
    <lineage>
        <taxon>Bacteria</taxon>
        <taxon>Bacillati</taxon>
        <taxon>Actinomycetota</taxon>
        <taxon>Actinomycetes</taxon>
        <taxon>Mycobacteriales</taxon>
        <taxon>Corynebacteriaceae</taxon>
        <taxon>Corynebacterium</taxon>
    </lineage>
</organism>
<dbReference type="Gene3D" id="2.40.30.10">
    <property type="entry name" value="Translation factors"/>
    <property type="match status" value="1"/>
</dbReference>
<feature type="domain" description="FAD-binding FR-type" evidence="1">
    <location>
        <begin position="9"/>
        <end position="133"/>
    </location>
</feature>
<dbReference type="InterPro" id="IPR013113">
    <property type="entry name" value="SIP_FAD-bd"/>
</dbReference>
<dbReference type="PANTHER" id="PTHR30157">
    <property type="entry name" value="FERRIC REDUCTASE, NADPH-DEPENDENT"/>
    <property type="match status" value="1"/>
</dbReference>
<accession>A0ABY8VKF2</accession>
<dbReference type="PANTHER" id="PTHR30157:SF0">
    <property type="entry name" value="NADPH-DEPENDENT FERRIC-CHELATE REDUCTASE"/>
    <property type="match status" value="1"/>
</dbReference>
<dbReference type="SUPFAM" id="SSF63380">
    <property type="entry name" value="Riboflavin synthase domain-like"/>
    <property type="match status" value="1"/>
</dbReference>
<keyword evidence="3" id="KW-1185">Reference proteome</keyword>
<name>A0ABY8VKF2_9CORY</name>
<dbReference type="InterPro" id="IPR039374">
    <property type="entry name" value="SIP_fam"/>
</dbReference>
<dbReference type="PROSITE" id="PS51384">
    <property type="entry name" value="FAD_FR"/>
    <property type="match status" value="1"/>
</dbReference>
<dbReference type="InterPro" id="IPR039261">
    <property type="entry name" value="FNR_nucleotide-bd"/>
</dbReference>
<dbReference type="EMBL" id="CP126970">
    <property type="protein sequence ID" value="WIM69562.1"/>
    <property type="molecule type" value="Genomic_DNA"/>
</dbReference>
<sequence>MNNPAKPVRRALEARVTDKVQLSPDLIRLTFSAPGLKGRDLPHTDHYIKLLFVPEEADYSWPYDLPEIRETLPRTLHPVTRTYTLRRVDTTSGDIEVDFVTHGTEGLAGPWAQDATVGDVIPFVGPGGAWHPDEDYGHFVFAGDESAAPAIAAGVEKLPAGATADVYVEISTTGAEFLMPRREGVTMHWVHREGATHGTALSQAVRDAGIPEQRTSWFIHGVAEMIKELRRFLFVDGGVDKKDVSISGYWRLGMTEDQWQSSKRDFVTELEELEALEAAEEAEVAGDADTN</sequence>
<evidence type="ECO:0000313" key="2">
    <source>
        <dbReference type="EMBL" id="WIM69562.1"/>
    </source>
</evidence>
<dbReference type="Pfam" id="PF04954">
    <property type="entry name" value="SIP"/>
    <property type="match status" value="1"/>
</dbReference>
<gene>
    <name evidence="2" type="ORF">QP029_09935</name>
</gene>